<protein>
    <submittedName>
        <fullName evidence="1">Uncharacterized protein</fullName>
    </submittedName>
</protein>
<reference evidence="1" key="1">
    <citation type="submission" date="2019-03" db="EMBL/GenBank/DDBJ databases">
        <title>Improved annotation for the trematode Fasciola hepatica.</title>
        <authorList>
            <person name="Choi Y.-J."/>
            <person name="Martin J."/>
            <person name="Mitreva M."/>
        </authorList>
    </citation>
    <scope>NUCLEOTIDE SEQUENCE [LARGE SCALE GENOMIC DNA]</scope>
</reference>
<dbReference type="Proteomes" id="UP000230066">
    <property type="component" value="Unassembled WGS sequence"/>
</dbReference>
<dbReference type="EMBL" id="JXXN02000586">
    <property type="protein sequence ID" value="THD26924.1"/>
    <property type="molecule type" value="Genomic_DNA"/>
</dbReference>
<name>A0A2H1CNL8_FASHE</name>
<evidence type="ECO:0000313" key="1">
    <source>
        <dbReference type="EMBL" id="THD26924.1"/>
    </source>
</evidence>
<sequence length="172" mass="19957">MYQLDRVLTELESGDSQPVIGRAEVLQTSKFPNIESHAQGSRLIDLPTDKQPKLYAFARPLARRVQDVMNSTIKDSEQLNAKLLQLSREDARHRMLLSELRRSLRRSRETQKLLRSELVCLLPLLSSFYHNLARVWHNKDRSLLLGCALNALDNLRFPFCHSLQKRLRAVQQ</sequence>
<dbReference type="AlphaFoldDB" id="A0A2H1CNL8"/>
<evidence type="ECO:0000313" key="2">
    <source>
        <dbReference type="Proteomes" id="UP000230066"/>
    </source>
</evidence>
<comment type="caution">
    <text evidence="1">The sequence shown here is derived from an EMBL/GenBank/DDBJ whole genome shotgun (WGS) entry which is preliminary data.</text>
</comment>
<keyword evidence="2" id="KW-1185">Reference proteome</keyword>
<accession>A0A2H1CNL8</accession>
<gene>
    <name evidence="1" type="ORF">D915_002264</name>
</gene>
<proteinExistence type="predicted"/>
<organism evidence="1 2">
    <name type="scientific">Fasciola hepatica</name>
    <name type="common">Liver fluke</name>
    <dbReference type="NCBI Taxonomy" id="6192"/>
    <lineage>
        <taxon>Eukaryota</taxon>
        <taxon>Metazoa</taxon>
        <taxon>Spiralia</taxon>
        <taxon>Lophotrochozoa</taxon>
        <taxon>Platyhelminthes</taxon>
        <taxon>Trematoda</taxon>
        <taxon>Digenea</taxon>
        <taxon>Plagiorchiida</taxon>
        <taxon>Echinostomata</taxon>
        <taxon>Echinostomatoidea</taxon>
        <taxon>Fasciolidae</taxon>
        <taxon>Fasciola</taxon>
    </lineage>
</organism>